<sequence>MMTAERGRFYKRHIEGAVGKDRLVMLDLAGGSWVLTVCSRDGSVMLLHPDRLSLSAGQRRKAEDRAIAVARGLHFGGVAFTRLPTPGDLPQEEAGTNTCAILVAEYARRLAMGENLGGPIDMEECRQRFMDVILG</sequence>
<comment type="caution">
    <text evidence="1">The sequence shown here is derived from an EMBL/GenBank/DDBJ whole genome shotgun (WGS) entry which is preliminary data.</text>
</comment>
<evidence type="ECO:0000313" key="1">
    <source>
        <dbReference type="EMBL" id="KAG2422074.1"/>
    </source>
</evidence>
<accession>A0A835SGJ7</accession>
<protein>
    <submittedName>
        <fullName evidence="1">Uncharacterized protein</fullName>
    </submittedName>
</protein>
<dbReference type="Proteomes" id="UP000613740">
    <property type="component" value="Unassembled WGS sequence"/>
</dbReference>
<dbReference type="EMBL" id="JAEHOD010000323">
    <property type="protein sequence ID" value="KAG2422074.1"/>
    <property type="molecule type" value="Genomic_DNA"/>
</dbReference>
<reference evidence="1" key="1">
    <citation type="journal article" date="2020" name="bioRxiv">
        <title>Comparative genomics of Chlamydomonas.</title>
        <authorList>
            <person name="Craig R.J."/>
            <person name="Hasan A.R."/>
            <person name="Ness R.W."/>
            <person name="Keightley P.D."/>
        </authorList>
    </citation>
    <scope>NUCLEOTIDE SEQUENCE</scope>
    <source>
        <strain evidence="1">CCAP 11/173</strain>
    </source>
</reference>
<proteinExistence type="predicted"/>
<dbReference type="AlphaFoldDB" id="A0A835SGJ7"/>
<organism evidence="1 2">
    <name type="scientific">Chlamydomonas schloesseri</name>
    <dbReference type="NCBI Taxonomy" id="2026947"/>
    <lineage>
        <taxon>Eukaryota</taxon>
        <taxon>Viridiplantae</taxon>
        <taxon>Chlorophyta</taxon>
        <taxon>core chlorophytes</taxon>
        <taxon>Chlorophyceae</taxon>
        <taxon>CS clade</taxon>
        <taxon>Chlamydomonadales</taxon>
        <taxon>Chlamydomonadaceae</taxon>
        <taxon>Chlamydomonas</taxon>
    </lineage>
</organism>
<evidence type="ECO:0000313" key="2">
    <source>
        <dbReference type="Proteomes" id="UP000613740"/>
    </source>
</evidence>
<keyword evidence="2" id="KW-1185">Reference proteome</keyword>
<gene>
    <name evidence="1" type="ORF">HYH02_015519</name>
</gene>
<name>A0A835SGJ7_9CHLO</name>